<sequence>MKLLHSFALAALIAFPPALPAVAQDAAPPPPRPQRGGDSAPQTPPAQPSAPVADAPDAAAQSADDTGEAPLTKGLAGPYLAGRVAATDSNFAAAADYYIKALKQDPTSPFLNDSTLVSLVAAGQVDQAIAMADKMFAADSAVSPSAIAGLIERAKLAKAQDWDALLVMIDASRNGGDGERRLLDGIMRAWALLGAGRAADADEAFLETAKIPGVGGLVGYHRALSKALVGDFEGAADLLASGDQQRSIVGAIFEAQVLSQLDRRDDAIKVLESVQLDGVDDAASALKAQLEAGEPVAFDVIKDPRDGIAQAFLTFATLLSNDVDPTPLSLVHARLASYLSLDMADARLMVAQMLQAAGQFDAAESEFNTLRDSGQMRPMSELARIDALARAERSDEAMSAAIALTEAKPEMAAAWMALGDLQRQQDQWAEAIVSYDRAIEHTDPADKDALWFPLYARGIAHERDGQFDKAEADLKAALEIQPDNPQMLNYLGYSYVDRGENLDEALRLIQRAVDLSPDDGYILDSLGWVFYRLGRYDEAVAPQERAVAAMASDPLVNDHLGDIYWMVGRKREAEIQWMRALSFKPETEEESWRIRSKLERGLDAVLAEEAENGGKLLPPPAPEPTDEGDDGTDAVPPAE</sequence>
<proteinExistence type="predicted"/>
<keyword evidence="5" id="KW-1185">Reference proteome</keyword>
<feature type="repeat" description="TPR" evidence="1">
    <location>
        <begin position="451"/>
        <end position="484"/>
    </location>
</feature>
<dbReference type="InterPro" id="IPR019734">
    <property type="entry name" value="TPR_rpt"/>
</dbReference>
<dbReference type="InterPro" id="IPR011990">
    <property type="entry name" value="TPR-like_helical_dom_sf"/>
</dbReference>
<dbReference type="PANTHER" id="PTHR12558">
    <property type="entry name" value="CELL DIVISION CYCLE 16,23,27"/>
    <property type="match status" value="1"/>
</dbReference>
<dbReference type="EMBL" id="VOPL01000005">
    <property type="protein sequence ID" value="TXB68102.1"/>
    <property type="molecule type" value="Genomic_DNA"/>
</dbReference>
<evidence type="ECO:0000313" key="4">
    <source>
        <dbReference type="EMBL" id="TXB68102.1"/>
    </source>
</evidence>
<feature type="signal peptide" evidence="3">
    <location>
        <begin position="1"/>
        <end position="23"/>
    </location>
</feature>
<protein>
    <submittedName>
        <fullName evidence="4">Tetratricopeptide repeat protein</fullName>
    </submittedName>
</protein>
<evidence type="ECO:0000313" key="5">
    <source>
        <dbReference type="Proteomes" id="UP000321562"/>
    </source>
</evidence>
<name>A0A5C6S3G3_9RHOB</name>
<gene>
    <name evidence="4" type="ORF">FQV27_13025</name>
</gene>
<evidence type="ECO:0000256" key="2">
    <source>
        <dbReference type="SAM" id="MobiDB-lite"/>
    </source>
</evidence>
<dbReference type="PROSITE" id="PS50005">
    <property type="entry name" value="TPR"/>
    <property type="match status" value="1"/>
</dbReference>
<evidence type="ECO:0000256" key="3">
    <source>
        <dbReference type="SAM" id="SignalP"/>
    </source>
</evidence>
<evidence type="ECO:0000256" key="1">
    <source>
        <dbReference type="PROSITE-ProRule" id="PRU00339"/>
    </source>
</evidence>
<dbReference type="Proteomes" id="UP000321562">
    <property type="component" value="Unassembled WGS sequence"/>
</dbReference>
<organism evidence="4 5">
    <name type="scientific">Paracoccus aurantiacus</name>
    <dbReference type="NCBI Taxonomy" id="2599412"/>
    <lineage>
        <taxon>Bacteria</taxon>
        <taxon>Pseudomonadati</taxon>
        <taxon>Pseudomonadota</taxon>
        <taxon>Alphaproteobacteria</taxon>
        <taxon>Rhodobacterales</taxon>
        <taxon>Paracoccaceae</taxon>
        <taxon>Paracoccus</taxon>
    </lineage>
</organism>
<dbReference type="Pfam" id="PF13374">
    <property type="entry name" value="TPR_10"/>
    <property type="match status" value="1"/>
</dbReference>
<feature type="region of interest" description="Disordered" evidence="2">
    <location>
        <begin position="23"/>
        <end position="70"/>
    </location>
</feature>
<dbReference type="OrthoDB" id="9766710at2"/>
<dbReference type="SMART" id="SM00028">
    <property type="entry name" value="TPR"/>
    <property type="match status" value="6"/>
</dbReference>
<dbReference type="Gene3D" id="1.25.40.10">
    <property type="entry name" value="Tetratricopeptide repeat domain"/>
    <property type="match status" value="1"/>
</dbReference>
<dbReference type="PANTHER" id="PTHR12558:SF13">
    <property type="entry name" value="CELL DIVISION CYCLE PROTEIN 27 HOMOLOG"/>
    <property type="match status" value="1"/>
</dbReference>
<comment type="caution">
    <text evidence="4">The sequence shown here is derived from an EMBL/GenBank/DDBJ whole genome shotgun (WGS) entry which is preliminary data.</text>
</comment>
<feature type="region of interest" description="Disordered" evidence="2">
    <location>
        <begin position="609"/>
        <end position="639"/>
    </location>
</feature>
<keyword evidence="1" id="KW-0802">TPR repeat</keyword>
<dbReference type="RefSeq" id="WP_147099209.1">
    <property type="nucleotide sequence ID" value="NZ_JBHUFH010000003.1"/>
</dbReference>
<dbReference type="AlphaFoldDB" id="A0A5C6S3G3"/>
<feature type="compositionally biased region" description="Low complexity" evidence="2">
    <location>
        <begin position="49"/>
        <end position="64"/>
    </location>
</feature>
<feature type="chain" id="PRO_5023144119" evidence="3">
    <location>
        <begin position="24"/>
        <end position="639"/>
    </location>
</feature>
<reference evidence="4 5" key="1">
    <citation type="submission" date="2019-08" db="EMBL/GenBank/DDBJ databases">
        <authorList>
            <person name="Ye J."/>
        </authorList>
    </citation>
    <scope>NUCLEOTIDE SEQUENCE [LARGE SCALE GENOMIC DNA]</scope>
    <source>
        <strain evidence="4 5">TK008</strain>
    </source>
</reference>
<dbReference type="SUPFAM" id="SSF48452">
    <property type="entry name" value="TPR-like"/>
    <property type="match status" value="3"/>
</dbReference>
<dbReference type="Pfam" id="PF13432">
    <property type="entry name" value="TPR_16"/>
    <property type="match status" value="2"/>
</dbReference>
<keyword evidence="3" id="KW-0732">Signal</keyword>
<accession>A0A5C6S3G3</accession>